<dbReference type="SUPFAM" id="SSF56176">
    <property type="entry name" value="FAD-binding/transporter-associated domain-like"/>
    <property type="match status" value="1"/>
</dbReference>
<dbReference type="PANTHER" id="PTHR42659:SF2">
    <property type="entry name" value="XANTHINE DEHYDROGENASE SUBUNIT C-RELATED"/>
    <property type="match status" value="1"/>
</dbReference>
<evidence type="ECO:0000256" key="2">
    <source>
        <dbReference type="ARBA" id="ARBA00022827"/>
    </source>
</evidence>
<gene>
    <name evidence="5" type="ORF">SAMN05444168_3260</name>
</gene>
<sequence>MKAAAFDYVRPREIAQVFALLEEYGDEARIIAGGQTLLATLNMRLSEPQLLIDIGALDALRGISVSGDHLRIGTLVTHAQIEDSDLVRRHAPLLSEVAPHVAHRAIRNLGTFGGSIAFADPAAEWPTCLVALRGWVIVSGATGERRIHADDFFLDLYTTALQPGEVILACEVPVATAASNHQFDELVRRHGDYAIVGAAVTGGMTANGLIENPRVVFLGTGNVPERAHAVEALLETTALTRNTASQFADALDIDPAADLYHSAQTKLHLSRVVLKRLLHKFAEARIEVRHEGDQHA</sequence>
<dbReference type="Gene3D" id="3.30.465.10">
    <property type="match status" value="1"/>
</dbReference>
<dbReference type="GO" id="GO:0071949">
    <property type="term" value="F:FAD binding"/>
    <property type="evidence" value="ECO:0007669"/>
    <property type="project" value="InterPro"/>
</dbReference>
<dbReference type="InterPro" id="IPR016166">
    <property type="entry name" value="FAD-bd_PCMH"/>
</dbReference>
<organism evidence="5 6">
    <name type="scientific">Paraburkholderia phenazinium</name>
    <dbReference type="NCBI Taxonomy" id="60549"/>
    <lineage>
        <taxon>Bacteria</taxon>
        <taxon>Pseudomonadati</taxon>
        <taxon>Pseudomonadota</taxon>
        <taxon>Betaproteobacteria</taxon>
        <taxon>Burkholderiales</taxon>
        <taxon>Burkholderiaceae</taxon>
        <taxon>Paraburkholderia</taxon>
    </lineage>
</organism>
<dbReference type="OrthoDB" id="9793944at2"/>
<evidence type="ECO:0000259" key="4">
    <source>
        <dbReference type="PROSITE" id="PS51387"/>
    </source>
</evidence>
<dbReference type="GO" id="GO:0016491">
    <property type="term" value="F:oxidoreductase activity"/>
    <property type="evidence" value="ECO:0007669"/>
    <property type="project" value="UniProtKB-KW"/>
</dbReference>
<dbReference type="InterPro" id="IPR016167">
    <property type="entry name" value="FAD-bd_PCMH_sub1"/>
</dbReference>
<dbReference type="InterPro" id="IPR005107">
    <property type="entry name" value="CO_DH_flav_C"/>
</dbReference>
<dbReference type="EMBL" id="FSRM01000001">
    <property type="protein sequence ID" value="SIO18804.1"/>
    <property type="molecule type" value="Genomic_DNA"/>
</dbReference>
<proteinExistence type="predicted"/>
<keyword evidence="3" id="KW-0560">Oxidoreductase</keyword>
<keyword evidence="2" id="KW-0274">FAD</keyword>
<dbReference type="Gene3D" id="3.30.390.50">
    <property type="entry name" value="CO dehydrogenase flavoprotein, C-terminal domain"/>
    <property type="match status" value="1"/>
</dbReference>
<reference evidence="5 6" key="1">
    <citation type="submission" date="2016-11" db="EMBL/GenBank/DDBJ databases">
        <authorList>
            <person name="Jaros S."/>
            <person name="Januszkiewicz K."/>
            <person name="Wedrychowicz H."/>
        </authorList>
    </citation>
    <scope>NUCLEOTIDE SEQUENCE [LARGE SCALE GENOMIC DNA]</scope>
    <source>
        <strain evidence="5 6">GAS86</strain>
    </source>
</reference>
<name>A0A1N6HG17_9BURK</name>
<dbReference type="RefSeq" id="WP_074265177.1">
    <property type="nucleotide sequence ID" value="NZ_FSRM01000001.1"/>
</dbReference>
<dbReference type="Proteomes" id="UP000184693">
    <property type="component" value="Unassembled WGS sequence"/>
</dbReference>
<evidence type="ECO:0000256" key="3">
    <source>
        <dbReference type="ARBA" id="ARBA00023002"/>
    </source>
</evidence>
<dbReference type="InterPro" id="IPR002346">
    <property type="entry name" value="Mopterin_DH_FAD-bd"/>
</dbReference>
<dbReference type="PROSITE" id="PS51387">
    <property type="entry name" value="FAD_PCMH"/>
    <property type="match status" value="1"/>
</dbReference>
<feature type="domain" description="FAD-binding PCMH-type" evidence="4">
    <location>
        <begin position="1"/>
        <end position="177"/>
    </location>
</feature>
<dbReference type="PANTHER" id="PTHR42659">
    <property type="entry name" value="XANTHINE DEHYDROGENASE SUBUNIT C-RELATED"/>
    <property type="match status" value="1"/>
</dbReference>
<dbReference type="InterPro" id="IPR036318">
    <property type="entry name" value="FAD-bd_PCMH-like_sf"/>
</dbReference>
<evidence type="ECO:0000313" key="6">
    <source>
        <dbReference type="Proteomes" id="UP000184693"/>
    </source>
</evidence>
<dbReference type="SUPFAM" id="SSF55447">
    <property type="entry name" value="CO dehydrogenase flavoprotein C-terminal domain-like"/>
    <property type="match status" value="1"/>
</dbReference>
<protein>
    <submittedName>
        <fullName evidence="5">Carbon-monoxide dehydrogenase medium subunit</fullName>
    </submittedName>
</protein>
<evidence type="ECO:0000313" key="5">
    <source>
        <dbReference type="EMBL" id="SIO18804.1"/>
    </source>
</evidence>
<dbReference type="AlphaFoldDB" id="A0A1N6HG17"/>
<dbReference type="InterPro" id="IPR051312">
    <property type="entry name" value="Diverse_Substr_Oxidored"/>
</dbReference>
<keyword evidence="1" id="KW-0285">Flavoprotein</keyword>
<evidence type="ECO:0000256" key="1">
    <source>
        <dbReference type="ARBA" id="ARBA00022630"/>
    </source>
</evidence>
<dbReference type="SMART" id="SM01092">
    <property type="entry name" value="CO_deh_flav_C"/>
    <property type="match status" value="1"/>
</dbReference>
<dbReference type="Pfam" id="PF00941">
    <property type="entry name" value="FAD_binding_5"/>
    <property type="match status" value="1"/>
</dbReference>
<dbReference type="InterPro" id="IPR036683">
    <property type="entry name" value="CO_DH_flav_C_dom_sf"/>
</dbReference>
<dbReference type="InterPro" id="IPR016169">
    <property type="entry name" value="FAD-bd_PCMH_sub2"/>
</dbReference>
<accession>A0A1N6HG17</accession>
<dbReference type="Gene3D" id="3.30.43.10">
    <property type="entry name" value="Uridine Diphospho-n-acetylenolpyruvylglucosamine Reductase, domain 2"/>
    <property type="match status" value="1"/>
</dbReference>
<dbReference type="Pfam" id="PF03450">
    <property type="entry name" value="CO_deh_flav_C"/>
    <property type="match status" value="1"/>
</dbReference>